<name>A0A6J5P7Z8_9CAUD</name>
<evidence type="ECO:0000313" key="1">
    <source>
        <dbReference type="EMBL" id="CAB4165318.1"/>
    </source>
</evidence>
<gene>
    <name evidence="1" type="ORF">UFOVP815_34</name>
</gene>
<accession>A0A6J5P7Z8</accession>
<reference evidence="1" key="1">
    <citation type="submission" date="2020-04" db="EMBL/GenBank/DDBJ databases">
        <authorList>
            <person name="Chiriac C."/>
            <person name="Salcher M."/>
            <person name="Ghai R."/>
            <person name="Kavagutti S V."/>
        </authorList>
    </citation>
    <scope>NUCLEOTIDE SEQUENCE</scope>
</reference>
<proteinExistence type="predicted"/>
<sequence length="110" mass="11982">MVFNGHTQDSIAELDEVTIAQIQTMYADGALGTQKTNYLLSVLIAGVFNYMRPSGKTPYETKQPMGAAYEYIFPPASEEDQKAQVNSTLLSFMMQAPGFNVTTFGAANGE</sequence>
<organism evidence="1">
    <name type="scientific">uncultured Caudovirales phage</name>
    <dbReference type="NCBI Taxonomy" id="2100421"/>
    <lineage>
        <taxon>Viruses</taxon>
        <taxon>Duplodnaviria</taxon>
        <taxon>Heunggongvirae</taxon>
        <taxon>Uroviricota</taxon>
        <taxon>Caudoviricetes</taxon>
        <taxon>Peduoviridae</taxon>
        <taxon>Maltschvirus</taxon>
        <taxon>Maltschvirus maltsch</taxon>
    </lineage>
</organism>
<dbReference type="EMBL" id="LR796769">
    <property type="protein sequence ID" value="CAB4165318.1"/>
    <property type="molecule type" value="Genomic_DNA"/>
</dbReference>
<protein>
    <submittedName>
        <fullName evidence="1">Uncharacterized protein</fullName>
    </submittedName>
</protein>